<name>A0AAD9UJZ8_RIDPI</name>
<organism evidence="2 3">
    <name type="scientific">Ridgeia piscesae</name>
    <name type="common">Tubeworm</name>
    <dbReference type="NCBI Taxonomy" id="27915"/>
    <lineage>
        <taxon>Eukaryota</taxon>
        <taxon>Metazoa</taxon>
        <taxon>Spiralia</taxon>
        <taxon>Lophotrochozoa</taxon>
        <taxon>Annelida</taxon>
        <taxon>Polychaeta</taxon>
        <taxon>Sedentaria</taxon>
        <taxon>Canalipalpata</taxon>
        <taxon>Sabellida</taxon>
        <taxon>Siboglinidae</taxon>
        <taxon>Ridgeia</taxon>
    </lineage>
</organism>
<feature type="signal peptide" evidence="1">
    <location>
        <begin position="1"/>
        <end position="19"/>
    </location>
</feature>
<protein>
    <submittedName>
        <fullName evidence="2">Uncharacterized protein</fullName>
    </submittedName>
</protein>
<dbReference type="AlphaFoldDB" id="A0AAD9UJZ8"/>
<dbReference type="EMBL" id="JAODUO010000033">
    <property type="protein sequence ID" value="KAK2192353.1"/>
    <property type="molecule type" value="Genomic_DNA"/>
</dbReference>
<comment type="caution">
    <text evidence="2">The sequence shown here is derived from an EMBL/GenBank/DDBJ whole genome shotgun (WGS) entry which is preliminary data.</text>
</comment>
<feature type="chain" id="PRO_5042203749" evidence="1">
    <location>
        <begin position="20"/>
        <end position="71"/>
    </location>
</feature>
<gene>
    <name evidence="2" type="ORF">NP493_33g07003</name>
</gene>
<evidence type="ECO:0000256" key="1">
    <source>
        <dbReference type="SAM" id="SignalP"/>
    </source>
</evidence>
<proteinExistence type="predicted"/>
<evidence type="ECO:0000313" key="2">
    <source>
        <dbReference type="EMBL" id="KAK2192353.1"/>
    </source>
</evidence>
<evidence type="ECO:0000313" key="3">
    <source>
        <dbReference type="Proteomes" id="UP001209878"/>
    </source>
</evidence>
<sequence>MFYNVVLIFLLASIGYSEAACARPECVSVCWDEFLKCIKKADPCPVSAAIDPDKRCIEEFSTCYDRCLKHE</sequence>
<keyword evidence="3" id="KW-1185">Reference proteome</keyword>
<accession>A0AAD9UJZ8</accession>
<reference evidence="2" key="1">
    <citation type="journal article" date="2023" name="Mol. Biol. Evol.">
        <title>Third-Generation Sequencing Reveals the Adaptive Role of the Epigenome in Three Deep-Sea Polychaetes.</title>
        <authorList>
            <person name="Perez M."/>
            <person name="Aroh O."/>
            <person name="Sun Y."/>
            <person name="Lan Y."/>
            <person name="Juniper S.K."/>
            <person name="Young C.R."/>
            <person name="Angers B."/>
            <person name="Qian P.Y."/>
        </authorList>
    </citation>
    <scope>NUCLEOTIDE SEQUENCE</scope>
    <source>
        <strain evidence="2">R07B-5</strain>
    </source>
</reference>
<dbReference type="Proteomes" id="UP001209878">
    <property type="component" value="Unassembled WGS sequence"/>
</dbReference>
<keyword evidence="1" id="KW-0732">Signal</keyword>